<dbReference type="OrthoDB" id="1577640at2759"/>
<keyword evidence="3" id="KW-0812">Transmembrane</keyword>
<evidence type="ECO:0000313" key="7">
    <source>
        <dbReference type="EMBL" id="ERF76470.1"/>
    </source>
</evidence>
<protein>
    <recommendedName>
        <fullName evidence="9">NACHT domain-containing protein</fullName>
    </recommendedName>
</protein>
<evidence type="ECO:0000259" key="4">
    <source>
        <dbReference type="Pfam" id="PF22939"/>
    </source>
</evidence>
<dbReference type="Proteomes" id="UP000019373">
    <property type="component" value="Unassembled WGS sequence"/>
</dbReference>
<feature type="region of interest" description="Disordered" evidence="2">
    <location>
        <begin position="1115"/>
        <end position="1140"/>
    </location>
</feature>
<proteinExistence type="predicted"/>
<gene>
    <name evidence="7" type="ORF">EPUS_06132</name>
</gene>
<dbReference type="PANTHER" id="PTHR10039">
    <property type="entry name" value="AMELOGENIN"/>
    <property type="match status" value="1"/>
</dbReference>
<evidence type="ECO:0000256" key="1">
    <source>
        <dbReference type="ARBA" id="ARBA00022737"/>
    </source>
</evidence>
<dbReference type="HOGENOM" id="CLU_000288_34_3_1"/>
<feature type="compositionally biased region" description="Basic and acidic residues" evidence="2">
    <location>
        <begin position="1115"/>
        <end position="1130"/>
    </location>
</feature>
<feature type="domain" description="GPI inositol-deacylase winged helix" evidence="4">
    <location>
        <begin position="545"/>
        <end position="637"/>
    </location>
</feature>
<feature type="domain" description="DUF7708" evidence="5">
    <location>
        <begin position="79"/>
        <end position="215"/>
    </location>
</feature>
<feature type="region of interest" description="Disordered" evidence="2">
    <location>
        <begin position="1078"/>
        <end position="1102"/>
    </location>
</feature>
<sequence>MAVALRNAARLKPEIQLSQALHDFEAILDQDQMAQLDEFKKELPPGAGAPLAFTSFLDRSLQSRCNRRCMGPRVINLLQSAQQFSTVIDVVVGGTQSLLASSVWGILKLSLQIGSNYSQYYDKLSLLLMDIGRTCPQYQQFGSLFAESKGLQRALCEYFAAVIGLCKHIVIFSRKTFIAQLPKLVLPFDAAFSDIQTSLRQLSTAVRDEVALASSKHQKHECSLNADERQKNARFRALATMFRDQSLAEARRTNKHYLQQLRSDFLGRLSNYDHVTAWKQSRSKGTVKWILEEDAYSQWKTAFSSGILQLVGNLGSGKTVLMANVVADLVLQNHVTISYFFCRFDDAASLNARTVIGSLARQLLLDVAFQVSESHSNAMDVDGVVGFLLEVLPLKSGRSNIICLDGIDECVESERLLVLSALERLSGVPKLNLKIIYSTRADTQQAAGQILTPYETIFMSGIDMRAEISEYIQTSLEERLERKQLTLGDPNLILRIQEELERRANGMYLWVYLQLESLCEQETDRDIVQTLEDLPRNMHETYTRILSRIKGRVSLTQKIFETITVAQRPLSTEELREVLAVEPGKLTFKAGSLVNRILKTLAQCGGSLLVVDEEDSTVRFVHESVRQFLTGGIKEESDIAQYYIDTQKAILDLGISCVTYLNLGIFNTQLSKACNSAPWQGISPMKIIKNSLAKDSMSMNLALSLLRGGKGTNCDVGKQLERVAALANPATELTYVFLPYAKAYVLTHTKGLLACDAELDSMFYKIFNGYLPHVPKPWADEEGETLGNNAISWAVDHNHLGLVYRILRSNASGGEQGSLGPAGKFKNVPETVLDNLLSLGFTRQRMEVVHLILNTVYMERDFMMALLTQTIACGNTLLAEWKRNVNLAEIKISLEFLETGQTARYDIKLKPMVMRYRDYGLYTVEVDEAWDPFALAAASNNVAAVDLMMMNGEGISGHLDATKKARVLRILLRGLREAACRSHVTMFKHLLFTFPLHLYRQEDSEVSDAEYDEYKWTPLHYAATLPDSTVYQSLRDEYYNSKAFNPDTLLTEILSLPKGQTIPVLKFDPTEKEVANFSEEEQDEEMQREVPTETLQPAPGRPRWRLFPRRAVRNDHEVRDGDKLTNRIREQPPPSPPLFSSSIYLQSLPRFELQSSPVFELPTLLYFNADSASPTTVPRSPAAESAVEPPSGRENDVISPSLGRAAFGDNKDGPRIFSTLSKRHSMPLRFSIHASRPDNIQQNDFQAQALHALSKALEAQAALTRASSPSTANGKPGWWWWWWENPQLMFLMFVLWPSILVCCCCCCCCLLVYMMLQRPEQSGQGNGQCVWDGMDL</sequence>
<keyword evidence="8" id="KW-1185">Reference proteome</keyword>
<feature type="domain" description="Nephrocystin 3-like N-terminal" evidence="6">
    <location>
        <begin position="285"/>
        <end position="440"/>
    </location>
</feature>
<dbReference type="Pfam" id="PF24883">
    <property type="entry name" value="NPHP3_N"/>
    <property type="match status" value="1"/>
</dbReference>
<evidence type="ECO:0000256" key="3">
    <source>
        <dbReference type="SAM" id="Phobius"/>
    </source>
</evidence>
<dbReference type="GeneID" id="19241078"/>
<dbReference type="Pfam" id="PF22939">
    <property type="entry name" value="WHD_GPIID"/>
    <property type="match status" value="1"/>
</dbReference>
<dbReference type="InterPro" id="IPR056884">
    <property type="entry name" value="NPHP3-like_N"/>
</dbReference>
<dbReference type="PANTHER" id="PTHR10039:SF10">
    <property type="entry name" value="NACHT DOMAIN-CONTAINING PROTEIN"/>
    <property type="match status" value="1"/>
</dbReference>
<feature type="region of interest" description="Disordered" evidence="2">
    <location>
        <begin position="1172"/>
        <end position="1210"/>
    </location>
</feature>
<dbReference type="Pfam" id="PF24809">
    <property type="entry name" value="DUF7708"/>
    <property type="match status" value="1"/>
</dbReference>
<accession>U1HZV4</accession>
<keyword evidence="1" id="KW-0677">Repeat</keyword>
<name>U1HZV4_ENDPU</name>
<evidence type="ECO:0000259" key="6">
    <source>
        <dbReference type="Pfam" id="PF24883"/>
    </source>
</evidence>
<dbReference type="EMBL" id="KE720753">
    <property type="protein sequence ID" value="ERF76470.1"/>
    <property type="molecule type" value="Genomic_DNA"/>
</dbReference>
<dbReference type="RefSeq" id="XP_007786170.1">
    <property type="nucleotide sequence ID" value="XM_007787980.1"/>
</dbReference>
<evidence type="ECO:0000256" key="2">
    <source>
        <dbReference type="SAM" id="MobiDB-lite"/>
    </source>
</evidence>
<dbReference type="InterPro" id="IPR027417">
    <property type="entry name" value="P-loop_NTPase"/>
</dbReference>
<dbReference type="InterPro" id="IPR054471">
    <property type="entry name" value="GPIID_WHD"/>
</dbReference>
<dbReference type="InterPro" id="IPR056125">
    <property type="entry name" value="DUF7708"/>
</dbReference>
<feature type="transmembrane region" description="Helical" evidence="3">
    <location>
        <begin position="1294"/>
        <end position="1316"/>
    </location>
</feature>
<dbReference type="SUPFAM" id="SSF52540">
    <property type="entry name" value="P-loop containing nucleoside triphosphate hydrolases"/>
    <property type="match status" value="1"/>
</dbReference>
<dbReference type="Gene3D" id="3.40.50.300">
    <property type="entry name" value="P-loop containing nucleotide triphosphate hydrolases"/>
    <property type="match status" value="1"/>
</dbReference>
<dbReference type="eggNOG" id="KOG4177">
    <property type="taxonomic scope" value="Eukaryota"/>
</dbReference>
<keyword evidence="3" id="KW-0472">Membrane</keyword>
<organism evidence="7 8">
    <name type="scientific">Endocarpon pusillum (strain Z07020 / HMAS-L-300199)</name>
    <name type="common">Lichen-forming fungus</name>
    <dbReference type="NCBI Taxonomy" id="1263415"/>
    <lineage>
        <taxon>Eukaryota</taxon>
        <taxon>Fungi</taxon>
        <taxon>Dikarya</taxon>
        <taxon>Ascomycota</taxon>
        <taxon>Pezizomycotina</taxon>
        <taxon>Eurotiomycetes</taxon>
        <taxon>Chaetothyriomycetidae</taxon>
        <taxon>Verrucariales</taxon>
        <taxon>Verrucariaceae</taxon>
        <taxon>Endocarpon</taxon>
    </lineage>
</organism>
<evidence type="ECO:0008006" key="9">
    <source>
        <dbReference type="Google" id="ProtNLM"/>
    </source>
</evidence>
<reference evidence="8" key="1">
    <citation type="journal article" date="2014" name="BMC Genomics">
        <title>Genome characteristics reveal the impact of lichenization on lichen-forming fungus Endocarpon pusillum Hedwig (Verrucariales, Ascomycota).</title>
        <authorList>
            <person name="Wang Y.-Y."/>
            <person name="Liu B."/>
            <person name="Zhang X.-Y."/>
            <person name="Zhou Q.-M."/>
            <person name="Zhang T."/>
            <person name="Li H."/>
            <person name="Yu Y.-F."/>
            <person name="Zhang X.-L."/>
            <person name="Hao X.-Y."/>
            <person name="Wang M."/>
            <person name="Wang L."/>
            <person name="Wei J.-C."/>
        </authorList>
    </citation>
    <scope>NUCLEOTIDE SEQUENCE [LARGE SCALE GENOMIC DNA]</scope>
    <source>
        <strain evidence="8">Z07020 / HMAS-L-300199</strain>
    </source>
</reference>
<evidence type="ECO:0000313" key="8">
    <source>
        <dbReference type="Proteomes" id="UP000019373"/>
    </source>
</evidence>
<evidence type="ECO:0000259" key="5">
    <source>
        <dbReference type="Pfam" id="PF24809"/>
    </source>
</evidence>
<keyword evidence="3" id="KW-1133">Transmembrane helix</keyword>